<dbReference type="Proteomes" id="UP000266615">
    <property type="component" value="Unassembled WGS sequence"/>
</dbReference>
<organism evidence="8 9">
    <name type="scientific">Nesterenkonia natronophila</name>
    <dbReference type="NCBI Taxonomy" id="2174932"/>
    <lineage>
        <taxon>Bacteria</taxon>
        <taxon>Bacillati</taxon>
        <taxon>Actinomycetota</taxon>
        <taxon>Actinomycetes</taxon>
        <taxon>Micrococcales</taxon>
        <taxon>Micrococcaceae</taxon>
        <taxon>Nesterenkonia</taxon>
    </lineage>
</organism>
<dbReference type="PANTHER" id="PTHR48111:SF1">
    <property type="entry name" value="TWO-COMPONENT RESPONSE REGULATOR ORR33"/>
    <property type="match status" value="1"/>
</dbReference>
<name>A0A3A4FBB0_9MICC</name>
<gene>
    <name evidence="8" type="ORF">D3250_00610</name>
</gene>
<evidence type="ECO:0000256" key="3">
    <source>
        <dbReference type="ARBA" id="ARBA00023015"/>
    </source>
</evidence>
<dbReference type="Pfam" id="PF00072">
    <property type="entry name" value="Response_reg"/>
    <property type="match status" value="1"/>
</dbReference>
<reference evidence="8 9" key="1">
    <citation type="submission" date="2018-09" db="EMBL/GenBank/DDBJ databases">
        <title>Nesterenkonia natronophila sp. nov., an alkaliphilic actinobacteriume isolated from a soda lake, and emended description of the genus Nesterenkonia.</title>
        <authorList>
            <person name="Menes R.J."/>
            <person name="Iriarte A."/>
        </authorList>
    </citation>
    <scope>NUCLEOTIDE SEQUENCE [LARGE SCALE GENOMIC DNA]</scope>
    <source>
        <strain evidence="8 9">M8</strain>
    </source>
</reference>
<keyword evidence="4" id="KW-0238">DNA-binding</keyword>
<keyword evidence="9" id="KW-1185">Reference proteome</keyword>
<evidence type="ECO:0000313" key="8">
    <source>
        <dbReference type="EMBL" id="RJN32397.1"/>
    </source>
</evidence>
<dbReference type="OrthoDB" id="3197131at2"/>
<dbReference type="AlphaFoldDB" id="A0A3A4FBB0"/>
<comment type="caution">
    <text evidence="8">The sequence shown here is derived from an EMBL/GenBank/DDBJ whole genome shotgun (WGS) entry which is preliminary data.</text>
</comment>
<keyword evidence="1 6" id="KW-0597">Phosphoprotein</keyword>
<accession>A0A3A4FBB0</accession>
<evidence type="ECO:0000256" key="6">
    <source>
        <dbReference type="PROSITE-ProRule" id="PRU00169"/>
    </source>
</evidence>
<dbReference type="SUPFAM" id="SSF52172">
    <property type="entry name" value="CheY-like"/>
    <property type="match status" value="1"/>
</dbReference>
<feature type="domain" description="Response regulatory" evidence="7">
    <location>
        <begin position="22"/>
        <end position="141"/>
    </location>
</feature>
<keyword evidence="5" id="KW-0804">Transcription</keyword>
<dbReference type="GO" id="GO:0000976">
    <property type="term" value="F:transcription cis-regulatory region binding"/>
    <property type="evidence" value="ECO:0007669"/>
    <property type="project" value="TreeGrafter"/>
</dbReference>
<keyword evidence="3" id="KW-0805">Transcription regulation</keyword>
<sequence length="148" mass="16371">MIRTLFALSNLGVRLAGLDGIKTMIVDDERVIRRMISAKLSGLGCQVNEFADGQEALGALRKGARPDIILVDRLMPRLNGLELVRELRKSETDELAKLPIIMLTSRQGENEVIEGLEAGLDDYIAKPFSPDELAARVRTVLWRTTGRG</sequence>
<feature type="modified residue" description="4-aspartylphosphate" evidence="6">
    <location>
        <position position="72"/>
    </location>
</feature>
<dbReference type="InterPro" id="IPR001789">
    <property type="entry name" value="Sig_transdc_resp-reg_receiver"/>
</dbReference>
<protein>
    <submittedName>
        <fullName evidence="8">Response regulator</fullName>
    </submittedName>
</protein>
<dbReference type="EMBL" id="QYZP01000001">
    <property type="protein sequence ID" value="RJN32397.1"/>
    <property type="molecule type" value="Genomic_DNA"/>
</dbReference>
<dbReference type="Gene3D" id="3.40.50.2300">
    <property type="match status" value="1"/>
</dbReference>
<evidence type="ECO:0000256" key="4">
    <source>
        <dbReference type="ARBA" id="ARBA00023125"/>
    </source>
</evidence>
<dbReference type="SMART" id="SM00448">
    <property type="entry name" value="REC"/>
    <property type="match status" value="1"/>
</dbReference>
<dbReference type="PANTHER" id="PTHR48111">
    <property type="entry name" value="REGULATOR OF RPOS"/>
    <property type="match status" value="1"/>
</dbReference>
<dbReference type="GO" id="GO:0000156">
    <property type="term" value="F:phosphorelay response regulator activity"/>
    <property type="evidence" value="ECO:0007669"/>
    <property type="project" value="TreeGrafter"/>
</dbReference>
<dbReference type="InterPro" id="IPR039420">
    <property type="entry name" value="WalR-like"/>
</dbReference>
<evidence type="ECO:0000256" key="5">
    <source>
        <dbReference type="ARBA" id="ARBA00023163"/>
    </source>
</evidence>
<dbReference type="GO" id="GO:0032993">
    <property type="term" value="C:protein-DNA complex"/>
    <property type="evidence" value="ECO:0007669"/>
    <property type="project" value="TreeGrafter"/>
</dbReference>
<keyword evidence="2" id="KW-0902">Two-component regulatory system</keyword>
<dbReference type="InterPro" id="IPR011006">
    <property type="entry name" value="CheY-like_superfamily"/>
</dbReference>
<evidence type="ECO:0000256" key="2">
    <source>
        <dbReference type="ARBA" id="ARBA00023012"/>
    </source>
</evidence>
<dbReference type="GO" id="GO:0006355">
    <property type="term" value="P:regulation of DNA-templated transcription"/>
    <property type="evidence" value="ECO:0007669"/>
    <property type="project" value="TreeGrafter"/>
</dbReference>
<dbReference type="CDD" id="cd17574">
    <property type="entry name" value="REC_OmpR"/>
    <property type="match status" value="1"/>
</dbReference>
<evidence type="ECO:0000256" key="1">
    <source>
        <dbReference type="ARBA" id="ARBA00022553"/>
    </source>
</evidence>
<dbReference type="GO" id="GO:0005829">
    <property type="term" value="C:cytosol"/>
    <property type="evidence" value="ECO:0007669"/>
    <property type="project" value="TreeGrafter"/>
</dbReference>
<proteinExistence type="predicted"/>
<dbReference type="PROSITE" id="PS50110">
    <property type="entry name" value="RESPONSE_REGULATORY"/>
    <property type="match status" value="1"/>
</dbReference>
<evidence type="ECO:0000259" key="7">
    <source>
        <dbReference type="PROSITE" id="PS50110"/>
    </source>
</evidence>
<evidence type="ECO:0000313" key="9">
    <source>
        <dbReference type="Proteomes" id="UP000266615"/>
    </source>
</evidence>
<dbReference type="RefSeq" id="WP_119901443.1">
    <property type="nucleotide sequence ID" value="NZ_QYZP01000001.1"/>
</dbReference>